<evidence type="ECO:0000313" key="2">
    <source>
        <dbReference type="EMBL" id="GIY08356.1"/>
    </source>
</evidence>
<feature type="transmembrane region" description="Helical" evidence="1">
    <location>
        <begin position="34"/>
        <end position="53"/>
    </location>
</feature>
<comment type="caution">
    <text evidence="2">The sequence shown here is derived from an EMBL/GenBank/DDBJ whole genome shotgun (WGS) entry which is preliminary data.</text>
</comment>
<reference evidence="2 3" key="1">
    <citation type="submission" date="2021-06" db="EMBL/GenBank/DDBJ databases">
        <title>Caerostris extrusa draft genome.</title>
        <authorList>
            <person name="Kono N."/>
            <person name="Arakawa K."/>
        </authorList>
    </citation>
    <scope>NUCLEOTIDE SEQUENCE [LARGE SCALE GENOMIC DNA]</scope>
</reference>
<keyword evidence="3" id="KW-1185">Reference proteome</keyword>
<evidence type="ECO:0008006" key="4">
    <source>
        <dbReference type="Google" id="ProtNLM"/>
    </source>
</evidence>
<evidence type="ECO:0000256" key="1">
    <source>
        <dbReference type="SAM" id="Phobius"/>
    </source>
</evidence>
<name>A0AAV4QHF9_CAEEX</name>
<keyword evidence="1" id="KW-0472">Membrane</keyword>
<organism evidence="2 3">
    <name type="scientific">Caerostris extrusa</name>
    <name type="common">Bark spider</name>
    <name type="synonym">Caerostris bankana</name>
    <dbReference type="NCBI Taxonomy" id="172846"/>
    <lineage>
        <taxon>Eukaryota</taxon>
        <taxon>Metazoa</taxon>
        <taxon>Ecdysozoa</taxon>
        <taxon>Arthropoda</taxon>
        <taxon>Chelicerata</taxon>
        <taxon>Arachnida</taxon>
        <taxon>Araneae</taxon>
        <taxon>Araneomorphae</taxon>
        <taxon>Entelegynae</taxon>
        <taxon>Araneoidea</taxon>
        <taxon>Araneidae</taxon>
        <taxon>Caerostris</taxon>
    </lineage>
</organism>
<sequence length="128" mass="14295">MIPLHSGDFAIHYPFHSSSVQFSLEELVPNWVSLHVQLGLGVSFWALTPFLFFRGCPLQDKRNTIIKVPQATAMIPLHSGGFAIHYPFHSSSVQFSLEEWFRMGFPPRTAGLGSVILGPPHSFSSEGW</sequence>
<dbReference type="Proteomes" id="UP001054945">
    <property type="component" value="Unassembled WGS sequence"/>
</dbReference>
<dbReference type="AlphaFoldDB" id="A0AAV4QHF9"/>
<protein>
    <recommendedName>
        <fullName evidence="4">Cytochrome c biogenesis B</fullName>
    </recommendedName>
</protein>
<keyword evidence="1" id="KW-1133">Transmembrane helix</keyword>
<dbReference type="EMBL" id="BPLR01006235">
    <property type="protein sequence ID" value="GIY08356.1"/>
    <property type="molecule type" value="Genomic_DNA"/>
</dbReference>
<keyword evidence="1" id="KW-0812">Transmembrane</keyword>
<accession>A0AAV4QHF9</accession>
<evidence type="ECO:0000313" key="3">
    <source>
        <dbReference type="Proteomes" id="UP001054945"/>
    </source>
</evidence>
<proteinExistence type="predicted"/>
<gene>
    <name evidence="2" type="ORF">CEXT_249411</name>
</gene>